<evidence type="ECO:0000313" key="1">
    <source>
        <dbReference type="EMBL" id="MFC3205441.1"/>
    </source>
</evidence>
<dbReference type="Proteomes" id="UP001595583">
    <property type="component" value="Unassembled WGS sequence"/>
</dbReference>
<dbReference type="EMBL" id="JBHRTK010000004">
    <property type="protein sequence ID" value="MFC3205441.1"/>
    <property type="molecule type" value="Genomic_DNA"/>
</dbReference>
<dbReference type="RefSeq" id="WP_378218913.1">
    <property type="nucleotide sequence ID" value="NZ_JBHRTK010000004.1"/>
</dbReference>
<name>A0ABV7K606_9HYPH</name>
<accession>A0ABV7K606</accession>
<comment type="caution">
    <text evidence="1">The sequence shown here is derived from an EMBL/GenBank/DDBJ whole genome shotgun (WGS) entry which is preliminary data.</text>
</comment>
<sequence>MKYRLKKNLGYSTIHRIGDYLRAHGTGKHWVEKDRGDIFIHASEERDEAILQNEFADVLEAIHDTTADKHG</sequence>
<evidence type="ECO:0000313" key="2">
    <source>
        <dbReference type="Proteomes" id="UP001595583"/>
    </source>
</evidence>
<protein>
    <submittedName>
        <fullName evidence="1">Uncharacterized protein</fullName>
    </submittedName>
</protein>
<proteinExistence type="predicted"/>
<reference evidence="2" key="1">
    <citation type="journal article" date="2019" name="Int. J. Syst. Evol. Microbiol.">
        <title>The Global Catalogue of Microorganisms (GCM) 10K type strain sequencing project: providing services to taxonomists for standard genome sequencing and annotation.</title>
        <authorList>
            <consortium name="The Broad Institute Genomics Platform"/>
            <consortium name="The Broad Institute Genome Sequencing Center for Infectious Disease"/>
            <person name="Wu L."/>
            <person name="Ma J."/>
        </authorList>
    </citation>
    <scope>NUCLEOTIDE SEQUENCE [LARGE SCALE GENOMIC DNA]</scope>
    <source>
        <strain evidence="2">KCTC 52165</strain>
    </source>
</reference>
<organism evidence="1 2">
    <name type="scientific">Aquamicrobium soli</name>
    <dbReference type="NCBI Taxonomy" id="1811518"/>
    <lineage>
        <taxon>Bacteria</taxon>
        <taxon>Pseudomonadati</taxon>
        <taxon>Pseudomonadota</taxon>
        <taxon>Alphaproteobacteria</taxon>
        <taxon>Hyphomicrobiales</taxon>
        <taxon>Phyllobacteriaceae</taxon>
        <taxon>Aquamicrobium</taxon>
    </lineage>
</organism>
<gene>
    <name evidence="1" type="ORF">ACFOHJ_04390</name>
</gene>
<keyword evidence="2" id="KW-1185">Reference proteome</keyword>